<dbReference type="EMBL" id="ML977506">
    <property type="protein sequence ID" value="KAF2129509.1"/>
    <property type="molecule type" value="Genomic_DNA"/>
</dbReference>
<keyword evidence="3" id="KW-1185">Reference proteome</keyword>
<dbReference type="GeneID" id="54408580"/>
<organism evidence="2 3">
    <name type="scientific">Dothidotthia symphoricarpi CBS 119687</name>
    <dbReference type="NCBI Taxonomy" id="1392245"/>
    <lineage>
        <taxon>Eukaryota</taxon>
        <taxon>Fungi</taxon>
        <taxon>Dikarya</taxon>
        <taxon>Ascomycota</taxon>
        <taxon>Pezizomycotina</taxon>
        <taxon>Dothideomycetes</taxon>
        <taxon>Pleosporomycetidae</taxon>
        <taxon>Pleosporales</taxon>
        <taxon>Dothidotthiaceae</taxon>
        <taxon>Dothidotthia</taxon>
    </lineage>
</organism>
<keyword evidence="1" id="KW-1133">Transmembrane helix</keyword>
<dbReference type="RefSeq" id="XP_033523898.1">
    <property type="nucleotide sequence ID" value="XM_033668148.1"/>
</dbReference>
<keyword evidence="1" id="KW-0812">Transmembrane</keyword>
<sequence>MGGPGRALNTSLHRDDALLCTPDRCWTSGDDANLDAWYDETLWMWMYMWIWVGAVVTKACRRRVASRRTEWVRLGSMGWVLRGLEEAVTGVTLGSTEMFGSY</sequence>
<proteinExistence type="predicted"/>
<name>A0A6A6ACG6_9PLEO</name>
<dbReference type="Proteomes" id="UP000799771">
    <property type="component" value="Unassembled WGS sequence"/>
</dbReference>
<keyword evidence="1" id="KW-0472">Membrane</keyword>
<evidence type="ECO:0000313" key="3">
    <source>
        <dbReference type="Proteomes" id="UP000799771"/>
    </source>
</evidence>
<reference evidence="2" key="1">
    <citation type="journal article" date="2020" name="Stud. Mycol.">
        <title>101 Dothideomycetes genomes: a test case for predicting lifestyles and emergence of pathogens.</title>
        <authorList>
            <person name="Haridas S."/>
            <person name="Albert R."/>
            <person name="Binder M."/>
            <person name="Bloem J."/>
            <person name="Labutti K."/>
            <person name="Salamov A."/>
            <person name="Andreopoulos B."/>
            <person name="Baker S."/>
            <person name="Barry K."/>
            <person name="Bills G."/>
            <person name="Bluhm B."/>
            <person name="Cannon C."/>
            <person name="Castanera R."/>
            <person name="Culley D."/>
            <person name="Daum C."/>
            <person name="Ezra D."/>
            <person name="Gonzalez J."/>
            <person name="Henrissat B."/>
            <person name="Kuo A."/>
            <person name="Liang C."/>
            <person name="Lipzen A."/>
            <person name="Lutzoni F."/>
            <person name="Magnuson J."/>
            <person name="Mondo S."/>
            <person name="Nolan M."/>
            <person name="Ohm R."/>
            <person name="Pangilinan J."/>
            <person name="Park H.-J."/>
            <person name="Ramirez L."/>
            <person name="Alfaro M."/>
            <person name="Sun H."/>
            <person name="Tritt A."/>
            <person name="Yoshinaga Y."/>
            <person name="Zwiers L.-H."/>
            <person name="Turgeon B."/>
            <person name="Goodwin S."/>
            <person name="Spatafora J."/>
            <person name="Crous P."/>
            <person name="Grigoriev I."/>
        </authorList>
    </citation>
    <scope>NUCLEOTIDE SEQUENCE</scope>
    <source>
        <strain evidence="2">CBS 119687</strain>
    </source>
</reference>
<evidence type="ECO:0000313" key="2">
    <source>
        <dbReference type="EMBL" id="KAF2129509.1"/>
    </source>
</evidence>
<accession>A0A6A6ACG6</accession>
<gene>
    <name evidence="2" type="ORF">P153DRAFT_366897</name>
</gene>
<protein>
    <submittedName>
        <fullName evidence="2">Uncharacterized protein</fullName>
    </submittedName>
</protein>
<evidence type="ECO:0000256" key="1">
    <source>
        <dbReference type="SAM" id="Phobius"/>
    </source>
</evidence>
<feature type="transmembrane region" description="Helical" evidence="1">
    <location>
        <begin position="42"/>
        <end position="60"/>
    </location>
</feature>
<dbReference type="AlphaFoldDB" id="A0A6A6ACG6"/>